<organism evidence="1 2">
    <name type="scientific">Salmonella phage STP4-a</name>
    <dbReference type="NCBI Taxonomy" id="1445860"/>
    <lineage>
        <taxon>Viruses</taxon>
        <taxon>Duplodnaviria</taxon>
        <taxon>Heunggongvirae</taxon>
        <taxon>Uroviricota</taxon>
        <taxon>Caudoviricetes</taxon>
        <taxon>Pantevenvirales</taxon>
        <taxon>Straboviridae</taxon>
        <taxon>Tevenvirinae</taxon>
        <taxon>Gelderlandvirus</taxon>
        <taxon>Gelderlandvirus stp4a</taxon>
    </lineage>
</organism>
<evidence type="ECO:0000313" key="2">
    <source>
        <dbReference type="Proteomes" id="UP000032000"/>
    </source>
</evidence>
<dbReference type="EMBL" id="KJ000058">
    <property type="protein sequence ID" value="AHJ86845.1"/>
    <property type="molecule type" value="Genomic_DNA"/>
</dbReference>
<dbReference type="GeneID" id="23681008"/>
<evidence type="ECO:0000313" key="1">
    <source>
        <dbReference type="EMBL" id="AHJ86845.1"/>
    </source>
</evidence>
<sequence>MNRFAIMNELQRCVEPTSEGWDVWYHGAYLGTIVKVKAGKYLIVRDSLVNPLGERTNFMAAISSFVPAACEVYKADYKELQESQPVIRSYGVNKTVQKSLWMRIKMWFK</sequence>
<name>A0A0B4L8Z1_9CAUD</name>
<dbReference type="Proteomes" id="UP000032000">
    <property type="component" value="Segment"/>
</dbReference>
<gene>
    <name evidence="1" type="ORF">STP4a_248</name>
</gene>
<accession>A0A0B4L8Z1</accession>
<evidence type="ECO:0008006" key="3">
    <source>
        <dbReference type="Google" id="ProtNLM"/>
    </source>
</evidence>
<dbReference type="KEGG" id="vg:23681008"/>
<keyword evidence="2" id="KW-1185">Reference proteome</keyword>
<proteinExistence type="predicted"/>
<protein>
    <recommendedName>
        <fullName evidence="3">Anti-restriction nuclease</fullName>
    </recommendedName>
</protein>
<dbReference type="RefSeq" id="YP_009126198.1">
    <property type="nucleotide sequence ID" value="NC_026607.2"/>
</dbReference>
<reference evidence="1" key="1">
    <citation type="submission" date="2015-06" db="EMBL/GenBank/DDBJ databases">
        <title>Genomic characterization of STP4-a, a novel T4 virulent phage infecting Salmonella.</title>
        <authorList>
            <person name="Li M."/>
            <person name="Wang J."/>
            <person name="Lin H."/>
            <person name="Han F."/>
        </authorList>
    </citation>
    <scope>NUCLEOTIDE SEQUENCE [LARGE SCALE GENOMIC DNA]</scope>
</reference>